<evidence type="ECO:0000256" key="2">
    <source>
        <dbReference type="ARBA" id="ARBA00022692"/>
    </source>
</evidence>
<dbReference type="PANTHER" id="PTHR11040">
    <property type="entry name" value="ZINC/IRON TRANSPORTER"/>
    <property type="match status" value="1"/>
</dbReference>
<keyword evidence="2 5" id="KW-0812">Transmembrane</keyword>
<dbReference type="PANTHER" id="PTHR11040:SF164">
    <property type="entry name" value="ZINC TRANSPORTER 12-RELATED"/>
    <property type="match status" value="1"/>
</dbReference>
<dbReference type="Pfam" id="PF02535">
    <property type="entry name" value="Zip"/>
    <property type="match status" value="1"/>
</dbReference>
<evidence type="ECO:0000313" key="6">
    <source>
        <dbReference type="EMBL" id="KAE8690777.1"/>
    </source>
</evidence>
<protein>
    <submittedName>
        <fullName evidence="6">Uncharacterized protein</fullName>
    </submittedName>
</protein>
<dbReference type="AlphaFoldDB" id="A0A6A2ZGM0"/>
<accession>A0A6A2ZGM0</accession>
<evidence type="ECO:0000313" key="7">
    <source>
        <dbReference type="Proteomes" id="UP000436088"/>
    </source>
</evidence>
<gene>
    <name evidence="6" type="ORF">F3Y22_tig00110893pilonHSYRG00493</name>
</gene>
<keyword evidence="3 5" id="KW-1133">Transmembrane helix</keyword>
<feature type="transmembrane region" description="Helical" evidence="5">
    <location>
        <begin position="108"/>
        <end position="139"/>
    </location>
</feature>
<evidence type="ECO:0000256" key="5">
    <source>
        <dbReference type="SAM" id="Phobius"/>
    </source>
</evidence>
<dbReference type="EMBL" id="VEPZ02001150">
    <property type="protein sequence ID" value="KAE8690777.1"/>
    <property type="molecule type" value="Genomic_DNA"/>
</dbReference>
<feature type="transmembrane region" description="Helical" evidence="5">
    <location>
        <begin position="212"/>
        <end position="232"/>
    </location>
</feature>
<proteinExistence type="predicted"/>
<evidence type="ECO:0000256" key="4">
    <source>
        <dbReference type="ARBA" id="ARBA00023136"/>
    </source>
</evidence>
<reference evidence="6" key="1">
    <citation type="submission" date="2019-09" db="EMBL/GenBank/DDBJ databases">
        <title>Draft genome information of white flower Hibiscus syriacus.</title>
        <authorList>
            <person name="Kim Y.-M."/>
        </authorList>
    </citation>
    <scope>NUCLEOTIDE SEQUENCE [LARGE SCALE GENOMIC DNA]</scope>
    <source>
        <strain evidence="6">YM2019G1</strain>
    </source>
</reference>
<comment type="caution">
    <text evidence="6">The sequence shown here is derived from an EMBL/GenBank/DDBJ whole genome shotgun (WGS) entry which is preliminary data.</text>
</comment>
<evidence type="ECO:0000256" key="3">
    <source>
        <dbReference type="ARBA" id="ARBA00022989"/>
    </source>
</evidence>
<comment type="subcellular location">
    <subcellularLocation>
        <location evidence="1">Membrane</location>
        <topology evidence="1">Multi-pass membrane protein</topology>
    </subcellularLocation>
</comment>
<dbReference type="InterPro" id="IPR003689">
    <property type="entry name" value="ZIP"/>
</dbReference>
<sequence>MAGALGFLCRFWPRKSRRLDPKQRLLPQSVRRRGDPGYRIRAHTPRRIRLFVQPLHRQKPWGVFPVRRVPCHGFAGERRRGDDGDHHGHVHTQPLMGMLMVLLWCHKILNLLIILLGNGFFTGVGGGIVVHSVIIGMAWEHPKVQKHKATCSSMTFHQFLKAWASVGKVQEPSHCNDGGDVLLTTPTGIALGMGVSKVYNENSPKALVVEGIFNSLSAGILIYMSLVDLLGVDFRTR</sequence>
<name>A0A6A2ZGM0_HIBSY</name>
<dbReference type="GO" id="GO:0005886">
    <property type="term" value="C:plasma membrane"/>
    <property type="evidence" value="ECO:0007669"/>
    <property type="project" value="TreeGrafter"/>
</dbReference>
<organism evidence="6 7">
    <name type="scientific">Hibiscus syriacus</name>
    <name type="common">Rose of Sharon</name>
    <dbReference type="NCBI Taxonomy" id="106335"/>
    <lineage>
        <taxon>Eukaryota</taxon>
        <taxon>Viridiplantae</taxon>
        <taxon>Streptophyta</taxon>
        <taxon>Embryophyta</taxon>
        <taxon>Tracheophyta</taxon>
        <taxon>Spermatophyta</taxon>
        <taxon>Magnoliopsida</taxon>
        <taxon>eudicotyledons</taxon>
        <taxon>Gunneridae</taxon>
        <taxon>Pentapetalae</taxon>
        <taxon>rosids</taxon>
        <taxon>malvids</taxon>
        <taxon>Malvales</taxon>
        <taxon>Malvaceae</taxon>
        <taxon>Malvoideae</taxon>
        <taxon>Hibiscus</taxon>
    </lineage>
</organism>
<dbReference type="Proteomes" id="UP000436088">
    <property type="component" value="Unassembled WGS sequence"/>
</dbReference>
<evidence type="ECO:0000256" key="1">
    <source>
        <dbReference type="ARBA" id="ARBA00004141"/>
    </source>
</evidence>
<keyword evidence="4 5" id="KW-0472">Membrane</keyword>
<keyword evidence="7" id="KW-1185">Reference proteome</keyword>
<dbReference type="GO" id="GO:0005385">
    <property type="term" value="F:zinc ion transmembrane transporter activity"/>
    <property type="evidence" value="ECO:0007669"/>
    <property type="project" value="TreeGrafter"/>
</dbReference>